<dbReference type="EMBL" id="CM056741">
    <property type="protein sequence ID" value="KAJ8688143.1"/>
    <property type="molecule type" value="Genomic_DNA"/>
</dbReference>
<evidence type="ECO:0000313" key="2">
    <source>
        <dbReference type="Proteomes" id="UP001239111"/>
    </source>
</evidence>
<name>A0ACC2PYD4_9HYME</name>
<gene>
    <name evidence="1" type="ORF">QAD02_023938</name>
</gene>
<organism evidence="1 2">
    <name type="scientific">Eretmocerus hayati</name>
    <dbReference type="NCBI Taxonomy" id="131215"/>
    <lineage>
        <taxon>Eukaryota</taxon>
        <taxon>Metazoa</taxon>
        <taxon>Ecdysozoa</taxon>
        <taxon>Arthropoda</taxon>
        <taxon>Hexapoda</taxon>
        <taxon>Insecta</taxon>
        <taxon>Pterygota</taxon>
        <taxon>Neoptera</taxon>
        <taxon>Endopterygota</taxon>
        <taxon>Hymenoptera</taxon>
        <taxon>Apocrita</taxon>
        <taxon>Proctotrupomorpha</taxon>
        <taxon>Chalcidoidea</taxon>
        <taxon>Aphelinidae</taxon>
        <taxon>Aphelininae</taxon>
        <taxon>Eretmocerus</taxon>
    </lineage>
</organism>
<accession>A0ACC2PYD4</accession>
<evidence type="ECO:0000313" key="1">
    <source>
        <dbReference type="EMBL" id="KAJ8688143.1"/>
    </source>
</evidence>
<comment type="caution">
    <text evidence="1">The sequence shown here is derived from an EMBL/GenBank/DDBJ whole genome shotgun (WGS) entry which is preliminary data.</text>
</comment>
<sequence length="569" mass="64204">MEDGPNNDCGNDSVSEDYDEDDYHVCDDYVSLYDRDRDEVPSFGLDSFDYEMCLDVGLNPETIIRERKEEARAKLLGEHLELINALSRRKPDSIVMELINEVNVNSAKDEEGNSCLHLAVEMQNLSLVEHMLKLKANIECKDKQQRTALILAAEKGGKEVVKKLVEAGANVNAYDVNSYSVLHHATKNEKLDFDVIQLLIEKGARADTHCYPGTPVRWAIFHRDIDFSERMILAVKKKFGSVDDDAIFAAVQSGKDYLVKLLLDLGLPAKPTPPSEEGLLYTALEHNFKYTSYDSWMRVLKLLLEHGADAVEPHSDFPPIKAAVACGDVSSIKLLMEHGVNLKNGRRYSIPLLAVAAGNPNVEVLQFLLRNKVHDVNETDIYICHSALISTILSSWGTIDHVKELLKAGAYVNDTNESGDSALLCVVKADWPCAYTANLLLFYGAKIDMEIVEKAVDHPADDGDSARHIICHIVLRRSRGLQFDKEILRYIRKSQFKKFYRKCRDEISILRRHIISGSITLYDILTHKDLMEFAINEDFMRAIKSLDVKEKCPSFADLIEARLEDIKSM</sequence>
<reference evidence="1" key="1">
    <citation type="submission" date="2023-04" db="EMBL/GenBank/DDBJ databases">
        <title>A chromosome-level genome assembly of the parasitoid wasp Eretmocerus hayati.</title>
        <authorList>
            <person name="Zhong Y."/>
            <person name="Liu S."/>
            <person name="Liu Y."/>
        </authorList>
    </citation>
    <scope>NUCLEOTIDE SEQUENCE</scope>
    <source>
        <strain evidence="1">ZJU_SS_LIU_2023</strain>
    </source>
</reference>
<proteinExistence type="predicted"/>
<keyword evidence="2" id="KW-1185">Reference proteome</keyword>
<protein>
    <submittedName>
        <fullName evidence="1">Uncharacterized protein</fullName>
    </submittedName>
</protein>
<dbReference type="Proteomes" id="UP001239111">
    <property type="component" value="Chromosome 1"/>
</dbReference>